<sequence>MARLTVRAEELVVRLSWWEKIVARRRNVHLPLEAVESVEADPSWWRALRGSPGRGVWIPDVLCLGVREVAGAKDFVALRPRLGGVVSVELRPMSAAFARVAVSDRVPDGTAATVRTAVSRAGGVPPGRSGREPGGGPSGIEGPDGGPGSM</sequence>
<organism evidence="2 3">
    <name type="scientific">Streptomyces exfoliatus</name>
    <name type="common">Streptomyces hydrogenans</name>
    <dbReference type="NCBI Taxonomy" id="1905"/>
    <lineage>
        <taxon>Bacteria</taxon>
        <taxon>Bacillati</taxon>
        <taxon>Actinomycetota</taxon>
        <taxon>Actinomycetes</taxon>
        <taxon>Kitasatosporales</taxon>
        <taxon>Streptomycetaceae</taxon>
        <taxon>Streptomyces</taxon>
    </lineage>
</organism>
<proteinExistence type="predicted"/>
<protein>
    <submittedName>
        <fullName evidence="2">Uncharacterized protein</fullName>
    </submittedName>
</protein>
<evidence type="ECO:0000313" key="3">
    <source>
        <dbReference type="Proteomes" id="UP001551210"/>
    </source>
</evidence>
<dbReference type="EMBL" id="JBEZAM010000006">
    <property type="protein sequence ID" value="MEU7293109.1"/>
    <property type="molecule type" value="Genomic_DNA"/>
</dbReference>
<feature type="compositionally biased region" description="Low complexity" evidence="1">
    <location>
        <begin position="117"/>
        <end position="128"/>
    </location>
</feature>
<comment type="caution">
    <text evidence="2">The sequence shown here is derived from an EMBL/GenBank/DDBJ whole genome shotgun (WGS) entry which is preliminary data.</text>
</comment>
<accession>A0ABV3CSD4</accession>
<evidence type="ECO:0000256" key="1">
    <source>
        <dbReference type="SAM" id="MobiDB-lite"/>
    </source>
</evidence>
<name>A0ABV3CSD4_STREX</name>
<feature type="region of interest" description="Disordered" evidence="1">
    <location>
        <begin position="117"/>
        <end position="150"/>
    </location>
</feature>
<dbReference type="Proteomes" id="UP001551210">
    <property type="component" value="Unassembled WGS sequence"/>
</dbReference>
<keyword evidence="3" id="KW-1185">Reference proteome</keyword>
<feature type="compositionally biased region" description="Gly residues" evidence="1">
    <location>
        <begin position="132"/>
        <end position="150"/>
    </location>
</feature>
<reference evidence="2 3" key="1">
    <citation type="submission" date="2024-06" db="EMBL/GenBank/DDBJ databases">
        <title>The Natural Products Discovery Center: Release of the First 8490 Sequenced Strains for Exploring Actinobacteria Biosynthetic Diversity.</title>
        <authorList>
            <person name="Kalkreuter E."/>
            <person name="Kautsar S.A."/>
            <person name="Yang D."/>
            <person name="Bader C.D."/>
            <person name="Teijaro C.N."/>
            <person name="Fluegel L."/>
            <person name="Davis C.M."/>
            <person name="Simpson J.R."/>
            <person name="Lauterbach L."/>
            <person name="Steele A.D."/>
            <person name="Gui C."/>
            <person name="Meng S."/>
            <person name="Li G."/>
            <person name="Viehrig K."/>
            <person name="Ye F."/>
            <person name="Su P."/>
            <person name="Kiefer A.F."/>
            <person name="Nichols A."/>
            <person name="Cepeda A.J."/>
            <person name="Yan W."/>
            <person name="Fan B."/>
            <person name="Jiang Y."/>
            <person name="Adhikari A."/>
            <person name="Zheng C.-J."/>
            <person name="Schuster L."/>
            <person name="Cowan T.M."/>
            <person name="Smanski M.J."/>
            <person name="Chevrette M.G."/>
            <person name="De Carvalho L.P.S."/>
            <person name="Shen B."/>
        </authorList>
    </citation>
    <scope>NUCLEOTIDE SEQUENCE [LARGE SCALE GENOMIC DNA]</scope>
    <source>
        <strain evidence="2 3">NPDC045705</strain>
    </source>
</reference>
<evidence type="ECO:0000313" key="2">
    <source>
        <dbReference type="EMBL" id="MEU7293109.1"/>
    </source>
</evidence>
<dbReference type="RefSeq" id="WP_359205508.1">
    <property type="nucleotide sequence ID" value="NZ_JBEZAM010000006.1"/>
</dbReference>
<gene>
    <name evidence="2" type="ORF">AB0A76_07885</name>
</gene>